<feature type="region of interest" description="Disordered" evidence="1">
    <location>
        <begin position="26"/>
        <end position="48"/>
    </location>
</feature>
<dbReference type="EMBL" id="JASNQZ010000011">
    <property type="protein sequence ID" value="KAL0952048.1"/>
    <property type="molecule type" value="Genomic_DNA"/>
</dbReference>
<sequence>MTSTTNPSNFAPLKRTFGQSIRSAVRRTFQTKTRPSKDQDDALTVGGSVCDSECSTLIEYPSEPMYYDWPADRALSPVRFDPSSPVWTALMRQSSPPEPEDAQNAHFESEMMDYEDSAWGPPRPAKRRTKPAKAKPTPRRSGLQPQRSQPKRDTQLQVLAREEQSWM</sequence>
<proteinExistence type="predicted"/>
<reference evidence="3" key="1">
    <citation type="submission" date="2024-06" db="EMBL/GenBank/DDBJ databases">
        <title>Multi-omics analyses provide insights into the biosynthesis of the anticancer antibiotic pleurotin in Hohenbuehelia grisea.</title>
        <authorList>
            <person name="Weaver J.A."/>
            <person name="Alberti F."/>
        </authorList>
    </citation>
    <scope>NUCLEOTIDE SEQUENCE [LARGE SCALE GENOMIC DNA]</scope>
    <source>
        <strain evidence="3">T-177</strain>
    </source>
</reference>
<feature type="region of interest" description="Disordered" evidence="1">
    <location>
        <begin position="89"/>
        <end position="167"/>
    </location>
</feature>
<feature type="compositionally biased region" description="Basic residues" evidence="1">
    <location>
        <begin position="124"/>
        <end position="138"/>
    </location>
</feature>
<dbReference type="Proteomes" id="UP001556367">
    <property type="component" value="Unassembled WGS sequence"/>
</dbReference>
<protein>
    <submittedName>
        <fullName evidence="2">Uncharacterized protein</fullName>
    </submittedName>
</protein>
<organism evidence="2 3">
    <name type="scientific">Hohenbuehelia grisea</name>
    <dbReference type="NCBI Taxonomy" id="104357"/>
    <lineage>
        <taxon>Eukaryota</taxon>
        <taxon>Fungi</taxon>
        <taxon>Dikarya</taxon>
        <taxon>Basidiomycota</taxon>
        <taxon>Agaricomycotina</taxon>
        <taxon>Agaricomycetes</taxon>
        <taxon>Agaricomycetidae</taxon>
        <taxon>Agaricales</taxon>
        <taxon>Pleurotineae</taxon>
        <taxon>Pleurotaceae</taxon>
        <taxon>Hohenbuehelia</taxon>
    </lineage>
</organism>
<name>A0ABR3J985_9AGAR</name>
<keyword evidence="3" id="KW-1185">Reference proteome</keyword>
<feature type="compositionally biased region" description="Basic and acidic residues" evidence="1">
    <location>
        <begin position="150"/>
        <end position="167"/>
    </location>
</feature>
<gene>
    <name evidence="2" type="ORF">HGRIS_008688</name>
</gene>
<evidence type="ECO:0000313" key="2">
    <source>
        <dbReference type="EMBL" id="KAL0952048.1"/>
    </source>
</evidence>
<accession>A0ABR3J985</accession>
<evidence type="ECO:0000256" key="1">
    <source>
        <dbReference type="SAM" id="MobiDB-lite"/>
    </source>
</evidence>
<comment type="caution">
    <text evidence="2">The sequence shown here is derived from an EMBL/GenBank/DDBJ whole genome shotgun (WGS) entry which is preliminary data.</text>
</comment>
<evidence type="ECO:0000313" key="3">
    <source>
        <dbReference type="Proteomes" id="UP001556367"/>
    </source>
</evidence>